<evidence type="ECO:0000313" key="3">
    <source>
        <dbReference type="Proteomes" id="UP001066276"/>
    </source>
</evidence>
<feature type="region of interest" description="Disordered" evidence="1">
    <location>
        <begin position="76"/>
        <end position="160"/>
    </location>
</feature>
<dbReference type="EMBL" id="JANPWB010000001">
    <property type="protein sequence ID" value="KAJ1213050.1"/>
    <property type="molecule type" value="Genomic_DNA"/>
</dbReference>
<feature type="compositionally biased region" description="Basic and acidic residues" evidence="1">
    <location>
        <begin position="103"/>
        <end position="115"/>
    </location>
</feature>
<keyword evidence="3" id="KW-1185">Reference proteome</keyword>
<evidence type="ECO:0000313" key="2">
    <source>
        <dbReference type="EMBL" id="KAJ1213050.1"/>
    </source>
</evidence>
<sequence>MSMPPLQSAVFNLPSTRLQFTPLGHTPAALSWLRANQPAAVLLGPFSVPSANSVSQVKGRWDRAFVCPGPAISSQARICSRPRSMGQRRQGGPQANPTTQPHHSREARSGREAHRGRQSGGLPNSTLGRTPQGPSRSTLTTGAKDPQAPDSGFKLPKVQGTLSFRWEY</sequence>
<accession>A0AAV7WG79</accession>
<proteinExistence type="predicted"/>
<gene>
    <name evidence="2" type="ORF">NDU88_000689</name>
</gene>
<protein>
    <submittedName>
        <fullName evidence="2">Uncharacterized protein</fullName>
    </submittedName>
</protein>
<evidence type="ECO:0000256" key="1">
    <source>
        <dbReference type="SAM" id="MobiDB-lite"/>
    </source>
</evidence>
<name>A0AAV7WG79_PLEWA</name>
<feature type="compositionally biased region" description="Polar residues" evidence="1">
    <location>
        <begin position="121"/>
        <end position="141"/>
    </location>
</feature>
<dbReference type="Proteomes" id="UP001066276">
    <property type="component" value="Chromosome 1_1"/>
</dbReference>
<dbReference type="AlphaFoldDB" id="A0AAV7WG79"/>
<organism evidence="2 3">
    <name type="scientific">Pleurodeles waltl</name>
    <name type="common">Iberian ribbed newt</name>
    <dbReference type="NCBI Taxonomy" id="8319"/>
    <lineage>
        <taxon>Eukaryota</taxon>
        <taxon>Metazoa</taxon>
        <taxon>Chordata</taxon>
        <taxon>Craniata</taxon>
        <taxon>Vertebrata</taxon>
        <taxon>Euteleostomi</taxon>
        <taxon>Amphibia</taxon>
        <taxon>Batrachia</taxon>
        <taxon>Caudata</taxon>
        <taxon>Salamandroidea</taxon>
        <taxon>Salamandridae</taxon>
        <taxon>Pleurodelinae</taxon>
        <taxon>Pleurodeles</taxon>
    </lineage>
</organism>
<reference evidence="2" key="1">
    <citation type="journal article" date="2022" name="bioRxiv">
        <title>Sequencing and chromosome-scale assembly of the giantPleurodeles waltlgenome.</title>
        <authorList>
            <person name="Brown T."/>
            <person name="Elewa A."/>
            <person name="Iarovenko S."/>
            <person name="Subramanian E."/>
            <person name="Araus A.J."/>
            <person name="Petzold A."/>
            <person name="Susuki M."/>
            <person name="Suzuki K.-i.T."/>
            <person name="Hayashi T."/>
            <person name="Toyoda A."/>
            <person name="Oliveira C."/>
            <person name="Osipova E."/>
            <person name="Leigh N.D."/>
            <person name="Simon A."/>
            <person name="Yun M.H."/>
        </authorList>
    </citation>
    <scope>NUCLEOTIDE SEQUENCE</scope>
    <source>
        <strain evidence="2">20211129_DDA</strain>
        <tissue evidence="2">Liver</tissue>
    </source>
</reference>
<comment type="caution">
    <text evidence="2">The sequence shown here is derived from an EMBL/GenBank/DDBJ whole genome shotgun (WGS) entry which is preliminary data.</text>
</comment>